<dbReference type="InterPro" id="IPR002885">
    <property type="entry name" value="PPR_rpt"/>
</dbReference>
<dbReference type="Gene3D" id="1.25.40.10">
    <property type="entry name" value="Tetratricopeptide repeat domain"/>
    <property type="match status" value="2"/>
</dbReference>
<dbReference type="AlphaFoldDB" id="A0AAV0Z278"/>
<evidence type="ECO:0008006" key="6">
    <source>
        <dbReference type="Google" id="ProtNLM"/>
    </source>
</evidence>
<evidence type="ECO:0000256" key="2">
    <source>
        <dbReference type="ARBA" id="ARBA00022737"/>
    </source>
</evidence>
<sequence>MASRLCSSLSNIPLFLSISTPSPISSNNRNFKFKTYSLHHPVTNSSSSPKTKIWVNPNSAKSKPFRNKPSNSKTSFLLQLAASLDSCDPTQQQVSAILNCLGDNNVAEQDAVFILDNMMNPKTAPVVLRYLRDKIKYVRYNRVVLYNVTLKVFRKCNDFEGAQEVFDEMLQRGVKPDNITFTTMIKMCPIPDKALELFEKMPGFGCEPDAMTFSALIKMFVLFGNYDACLNKHLEMRSLGLKPNVETYNSLLIATLIGKRQWQAKTIYQEMISNGVSPDFKTYSTLLRVYASAQYDQDALCVYKEMKGKGMDVTKDLYNMLLAMCAKVGTNDEALEIFEDMKSSGTCPQSANPS</sequence>
<dbReference type="PANTHER" id="PTHR47447:SF18">
    <property type="entry name" value="PENTATRICOPEPTIDE (PPR) REPEAT PROTEIN"/>
    <property type="match status" value="1"/>
</dbReference>
<dbReference type="GO" id="GO:0009570">
    <property type="term" value="C:chloroplast stroma"/>
    <property type="evidence" value="ECO:0007669"/>
    <property type="project" value="TreeGrafter"/>
</dbReference>
<keyword evidence="2" id="KW-0677">Repeat</keyword>
<evidence type="ECO:0000256" key="3">
    <source>
        <dbReference type="PROSITE-ProRule" id="PRU00708"/>
    </source>
</evidence>
<comment type="similarity">
    <text evidence="1">Belongs to the PPR family. P subfamily.</text>
</comment>
<dbReference type="PROSITE" id="PS51375">
    <property type="entry name" value="PPR"/>
    <property type="match status" value="5"/>
</dbReference>
<organism evidence="4 5">
    <name type="scientific">Vicia faba</name>
    <name type="common">Broad bean</name>
    <name type="synonym">Faba vulgaris</name>
    <dbReference type="NCBI Taxonomy" id="3906"/>
    <lineage>
        <taxon>Eukaryota</taxon>
        <taxon>Viridiplantae</taxon>
        <taxon>Streptophyta</taxon>
        <taxon>Embryophyta</taxon>
        <taxon>Tracheophyta</taxon>
        <taxon>Spermatophyta</taxon>
        <taxon>Magnoliopsida</taxon>
        <taxon>eudicotyledons</taxon>
        <taxon>Gunneridae</taxon>
        <taxon>Pentapetalae</taxon>
        <taxon>rosids</taxon>
        <taxon>fabids</taxon>
        <taxon>Fabales</taxon>
        <taxon>Fabaceae</taxon>
        <taxon>Papilionoideae</taxon>
        <taxon>50 kb inversion clade</taxon>
        <taxon>NPAAA clade</taxon>
        <taxon>Hologalegina</taxon>
        <taxon>IRL clade</taxon>
        <taxon>Fabeae</taxon>
        <taxon>Vicia</taxon>
    </lineage>
</organism>
<dbReference type="NCBIfam" id="TIGR00756">
    <property type="entry name" value="PPR"/>
    <property type="match status" value="3"/>
</dbReference>
<proteinExistence type="inferred from homology"/>
<dbReference type="EMBL" id="OX451736">
    <property type="protein sequence ID" value="CAI8590520.1"/>
    <property type="molecule type" value="Genomic_DNA"/>
</dbReference>
<evidence type="ECO:0000313" key="4">
    <source>
        <dbReference type="EMBL" id="CAI8590520.1"/>
    </source>
</evidence>
<dbReference type="GO" id="GO:0042134">
    <property type="term" value="F:rRNA primary transcript binding"/>
    <property type="evidence" value="ECO:0007669"/>
    <property type="project" value="TreeGrafter"/>
</dbReference>
<dbReference type="GO" id="GO:0045727">
    <property type="term" value="P:positive regulation of translation"/>
    <property type="evidence" value="ECO:0007669"/>
    <property type="project" value="TreeGrafter"/>
</dbReference>
<feature type="repeat" description="PPR" evidence="3">
    <location>
        <begin position="244"/>
        <end position="278"/>
    </location>
</feature>
<dbReference type="InterPro" id="IPR011990">
    <property type="entry name" value="TPR-like_helical_dom_sf"/>
</dbReference>
<dbReference type="GO" id="GO:0003729">
    <property type="term" value="F:mRNA binding"/>
    <property type="evidence" value="ECO:0007669"/>
    <property type="project" value="TreeGrafter"/>
</dbReference>
<reference evidence="4 5" key="1">
    <citation type="submission" date="2023-01" db="EMBL/GenBank/DDBJ databases">
        <authorList>
            <person name="Kreplak J."/>
        </authorList>
    </citation>
    <scope>NUCLEOTIDE SEQUENCE [LARGE SCALE GENOMIC DNA]</scope>
</reference>
<dbReference type="Pfam" id="PF13041">
    <property type="entry name" value="PPR_2"/>
    <property type="match status" value="1"/>
</dbReference>
<feature type="repeat" description="PPR" evidence="3">
    <location>
        <begin position="314"/>
        <end position="348"/>
    </location>
</feature>
<feature type="repeat" description="PPR" evidence="3">
    <location>
        <begin position="142"/>
        <end position="176"/>
    </location>
</feature>
<feature type="repeat" description="PPR" evidence="3">
    <location>
        <begin position="209"/>
        <end position="243"/>
    </location>
</feature>
<gene>
    <name evidence="4" type="ORF">VFH_I444520</name>
</gene>
<dbReference type="Pfam" id="PF13812">
    <property type="entry name" value="PPR_3"/>
    <property type="match status" value="2"/>
</dbReference>
<name>A0AAV0Z278_VICFA</name>
<keyword evidence="5" id="KW-1185">Reference proteome</keyword>
<evidence type="ECO:0000256" key="1">
    <source>
        <dbReference type="ARBA" id="ARBA00007626"/>
    </source>
</evidence>
<feature type="repeat" description="PPR" evidence="3">
    <location>
        <begin position="279"/>
        <end position="313"/>
    </location>
</feature>
<dbReference type="Proteomes" id="UP001157006">
    <property type="component" value="Chromosome 1L"/>
</dbReference>
<dbReference type="PANTHER" id="PTHR47447">
    <property type="entry name" value="OS03G0856100 PROTEIN"/>
    <property type="match status" value="1"/>
</dbReference>
<protein>
    <recommendedName>
        <fullName evidence="6">Pentatricopeptide repeat-containing protein</fullName>
    </recommendedName>
</protein>
<evidence type="ECO:0000313" key="5">
    <source>
        <dbReference type="Proteomes" id="UP001157006"/>
    </source>
</evidence>
<accession>A0AAV0Z278</accession>